<dbReference type="EMBL" id="JAAALK010000288">
    <property type="protein sequence ID" value="KAG8053204.1"/>
    <property type="molecule type" value="Genomic_DNA"/>
</dbReference>
<sequence length="265" mass="28517">MIHNISSGHLRPLVGENNPSGSNPGAGGYQLNHQLSILPCCSSSSLKSEQRGGFLRSPTTWISVQPAAGKQCSAAIANLPELTDQQQPTPAMQAARSCSRFLASALLSLRASSLLTATTRWRRMRVDRSAASTHAIWSDWFKSVGTPEFLAISERVLASSSSLHEPTRAAASAAAPAHFPVMSSNAVPEPSSLLDIKDGNGDEEGKGEDVWSYWNCSAIARTLENWREMRTRETTIQKCQSLPVKTLGLDGHGQGSSKSTMQRCP</sequence>
<evidence type="ECO:0000313" key="2">
    <source>
        <dbReference type="EMBL" id="KAG8053204.1"/>
    </source>
</evidence>
<protein>
    <submittedName>
        <fullName evidence="2">Uncharacterized protein</fullName>
    </submittedName>
</protein>
<evidence type="ECO:0000256" key="1">
    <source>
        <dbReference type="SAM" id="MobiDB-lite"/>
    </source>
</evidence>
<reference evidence="2" key="2">
    <citation type="submission" date="2021-02" db="EMBL/GenBank/DDBJ databases">
        <authorList>
            <person name="Kimball J.A."/>
            <person name="Haas M.W."/>
            <person name="Macchietto M."/>
            <person name="Kono T."/>
            <person name="Duquette J."/>
            <person name="Shao M."/>
        </authorList>
    </citation>
    <scope>NUCLEOTIDE SEQUENCE</scope>
    <source>
        <tissue evidence="2">Fresh leaf tissue</tissue>
    </source>
</reference>
<dbReference type="Proteomes" id="UP000729402">
    <property type="component" value="Unassembled WGS sequence"/>
</dbReference>
<organism evidence="2 3">
    <name type="scientific">Zizania palustris</name>
    <name type="common">Northern wild rice</name>
    <dbReference type="NCBI Taxonomy" id="103762"/>
    <lineage>
        <taxon>Eukaryota</taxon>
        <taxon>Viridiplantae</taxon>
        <taxon>Streptophyta</taxon>
        <taxon>Embryophyta</taxon>
        <taxon>Tracheophyta</taxon>
        <taxon>Spermatophyta</taxon>
        <taxon>Magnoliopsida</taxon>
        <taxon>Liliopsida</taxon>
        <taxon>Poales</taxon>
        <taxon>Poaceae</taxon>
        <taxon>BOP clade</taxon>
        <taxon>Oryzoideae</taxon>
        <taxon>Oryzeae</taxon>
        <taxon>Zizaniinae</taxon>
        <taxon>Zizania</taxon>
    </lineage>
</organism>
<accession>A0A8J5RTJ7</accession>
<evidence type="ECO:0000313" key="3">
    <source>
        <dbReference type="Proteomes" id="UP000729402"/>
    </source>
</evidence>
<comment type="caution">
    <text evidence="2">The sequence shown here is derived from an EMBL/GenBank/DDBJ whole genome shotgun (WGS) entry which is preliminary data.</text>
</comment>
<proteinExistence type="predicted"/>
<dbReference type="AlphaFoldDB" id="A0A8J5RTJ7"/>
<feature type="region of interest" description="Disordered" evidence="1">
    <location>
        <begin position="1"/>
        <end position="28"/>
    </location>
</feature>
<name>A0A8J5RTJ7_ZIZPA</name>
<feature type="compositionally biased region" description="Polar residues" evidence="1">
    <location>
        <begin position="255"/>
        <end position="265"/>
    </location>
</feature>
<feature type="region of interest" description="Disordered" evidence="1">
    <location>
        <begin position="246"/>
        <end position="265"/>
    </location>
</feature>
<keyword evidence="3" id="KW-1185">Reference proteome</keyword>
<gene>
    <name evidence="2" type="ORF">GUJ93_ZPchr0001g31357</name>
</gene>
<reference evidence="2" key="1">
    <citation type="journal article" date="2021" name="bioRxiv">
        <title>Whole Genome Assembly and Annotation of Northern Wild Rice, Zizania palustris L., Supports a Whole Genome Duplication in the Zizania Genus.</title>
        <authorList>
            <person name="Haas M."/>
            <person name="Kono T."/>
            <person name="Macchietto M."/>
            <person name="Millas R."/>
            <person name="McGilp L."/>
            <person name="Shao M."/>
            <person name="Duquette J."/>
            <person name="Hirsch C.N."/>
            <person name="Kimball J."/>
        </authorList>
    </citation>
    <scope>NUCLEOTIDE SEQUENCE</scope>
    <source>
        <tissue evidence="2">Fresh leaf tissue</tissue>
    </source>
</reference>